<dbReference type="PROSITE" id="PS50850">
    <property type="entry name" value="MFS"/>
    <property type="match status" value="1"/>
</dbReference>
<dbReference type="Proteomes" id="UP000579523">
    <property type="component" value="Unassembled WGS sequence"/>
</dbReference>
<dbReference type="AlphaFoldDB" id="A0A7W7PW50"/>
<comment type="subcellular location">
    <subcellularLocation>
        <location evidence="1">Cell membrane</location>
        <topology evidence="1">Multi-pass membrane protein</topology>
    </subcellularLocation>
</comment>
<comment type="caution">
    <text evidence="7">The sequence shown here is derived from an EMBL/GenBank/DDBJ whole genome shotgun (WGS) entry which is preliminary data.</text>
</comment>
<feature type="domain" description="Major facilitator superfamily (MFS) profile" evidence="6">
    <location>
        <begin position="1"/>
        <end position="92"/>
    </location>
</feature>
<keyword evidence="4 5" id="KW-0472">Membrane</keyword>
<evidence type="ECO:0000256" key="4">
    <source>
        <dbReference type="ARBA" id="ARBA00023136"/>
    </source>
</evidence>
<dbReference type="RefSeq" id="WP_229890138.1">
    <property type="nucleotide sequence ID" value="NZ_BMTI01000018.1"/>
</dbReference>
<evidence type="ECO:0000313" key="8">
    <source>
        <dbReference type="Proteomes" id="UP000579523"/>
    </source>
</evidence>
<dbReference type="InterPro" id="IPR036259">
    <property type="entry name" value="MFS_trans_sf"/>
</dbReference>
<dbReference type="Pfam" id="PF07690">
    <property type="entry name" value="MFS_1"/>
    <property type="match status" value="1"/>
</dbReference>
<name>A0A7W7PW50_9ACTN</name>
<sequence length="92" mass="9228">MPTTVLLTALGVLMAGQMHTVPALLHPMATALGTTPRQATWTATASGFAYAAGLLLAGPLSDRYGPRAVITTGLVAAATSTTAVSVAPDPPR</sequence>
<keyword evidence="2 5" id="KW-0812">Transmembrane</keyword>
<evidence type="ECO:0000256" key="2">
    <source>
        <dbReference type="ARBA" id="ARBA00022692"/>
    </source>
</evidence>
<dbReference type="InterPro" id="IPR020846">
    <property type="entry name" value="MFS_dom"/>
</dbReference>
<evidence type="ECO:0000259" key="6">
    <source>
        <dbReference type="PROSITE" id="PS50850"/>
    </source>
</evidence>
<dbReference type="EMBL" id="JACHJI010000016">
    <property type="protein sequence ID" value="MBB4902436.1"/>
    <property type="molecule type" value="Genomic_DNA"/>
</dbReference>
<protein>
    <submittedName>
        <fullName evidence="7">MFS family permease</fullName>
    </submittedName>
</protein>
<dbReference type="InterPro" id="IPR011701">
    <property type="entry name" value="MFS"/>
</dbReference>
<accession>A0A7W7PW50</accession>
<keyword evidence="3 5" id="KW-1133">Transmembrane helix</keyword>
<reference evidence="7 8" key="1">
    <citation type="submission" date="2020-08" db="EMBL/GenBank/DDBJ databases">
        <title>Genomic Encyclopedia of Type Strains, Phase III (KMG-III): the genomes of soil and plant-associated and newly described type strains.</title>
        <authorList>
            <person name="Whitman W."/>
        </authorList>
    </citation>
    <scope>NUCLEOTIDE SEQUENCE [LARGE SCALE GENOMIC DNA]</scope>
    <source>
        <strain evidence="7 8">CECT 3273</strain>
    </source>
</reference>
<dbReference type="GO" id="GO:0022857">
    <property type="term" value="F:transmembrane transporter activity"/>
    <property type="evidence" value="ECO:0007669"/>
    <property type="project" value="InterPro"/>
</dbReference>
<evidence type="ECO:0000313" key="7">
    <source>
        <dbReference type="EMBL" id="MBB4902436.1"/>
    </source>
</evidence>
<dbReference type="GO" id="GO:0005886">
    <property type="term" value="C:plasma membrane"/>
    <property type="evidence" value="ECO:0007669"/>
    <property type="project" value="UniProtKB-SubCell"/>
</dbReference>
<keyword evidence="8" id="KW-1185">Reference proteome</keyword>
<dbReference type="SUPFAM" id="SSF103473">
    <property type="entry name" value="MFS general substrate transporter"/>
    <property type="match status" value="1"/>
</dbReference>
<organism evidence="7 8">
    <name type="scientific">Streptomyces griseomycini</name>
    <dbReference type="NCBI Taxonomy" id="66895"/>
    <lineage>
        <taxon>Bacteria</taxon>
        <taxon>Bacillati</taxon>
        <taxon>Actinomycetota</taxon>
        <taxon>Actinomycetes</taxon>
        <taxon>Kitasatosporales</taxon>
        <taxon>Streptomycetaceae</taxon>
        <taxon>Streptomyces</taxon>
    </lineage>
</organism>
<gene>
    <name evidence="7" type="ORF">FHS37_006533</name>
</gene>
<proteinExistence type="predicted"/>
<evidence type="ECO:0000256" key="5">
    <source>
        <dbReference type="SAM" id="Phobius"/>
    </source>
</evidence>
<dbReference type="Gene3D" id="1.20.1250.20">
    <property type="entry name" value="MFS general substrate transporter like domains"/>
    <property type="match status" value="1"/>
</dbReference>
<evidence type="ECO:0000256" key="1">
    <source>
        <dbReference type="ARBA" id="ARBA00004651"/>
    </source>
</evidence>
<evidence type="ECO:0000256" key="3">
    <source>
        <dbReference type="ARBA" id="ARBA00022989"/>
    </source>
</evidence>
<feature type="transmembrane region" description="Helical" evidence="5">
    <location>
        <begin position="69"/>
        <end position="87"/>
    </location>
</feature>
<feature type="transmembrane region" description="Helical" evidence="5">
    <location>
        <begin position="39"/>
        <end position="57"/>
    </location>
</feature>